<dbReference type="Proteomes" id="UP000830583">
    <property type="component" value="Chromosome"/>
</dbReference>
<dbReference type="SUPFAM" id="SSF53756">
    <property type="entry name" value="UDP-Glycosyltransferase/glycogen phosphorylase"/>
    <property type="match status" value="1"/>
</dbReference>
<dbReference type="CDD" id="cd03801">
    <property type="entry name" value="GT4_PimA-like"/>
    <property type="match status" value="1"/>
</dbReference>
<evidence type="ECO:0000259" key="2">
    <source>
        <dbReference type="Pfam" id="PF00534"/>
    </source>
</evidence>
<evidence type="ECO:0000313" key="5">
    <source>
        <dbReference type="Proteomes" id="UP000830583"/>
    </source>
</evidence>
<dbReference type="Pfam" id="PF00534">
    <property type="entry name" value="Glycos_transf_1"/>
    <property type="match status" value="1"/>
</dbReference>
<sequence>MKNVLIINQSAELYGADKALLELLENYPKEYNPIVVLHENGPLMEILKEMNIQVIHTSVIKVKRGILKPIFFLKLPFETIFSIYKIKKELKGKKIAFVHSNAISVFIGAFFSFLLNKKHLWHVHEIIVHPKILAKWYPKIVCFFSDRIIFNSKATFEQFHKYKKNIDYKSSIIHNGQNRNLSFSTDEQKKNLRLNEFKIKNNSTIVIGLVGRISRLKGQQVLLKSFFELSKKHSNIHLVYIGSTPTGQEHYLEKLEAKIFDYKLDNQVTILDFKKEIWKYYDALDIVVVPSKEPESFGLVATEAMLSKKPVVASNLGGLKEIVVHEETGYLFDANNSEELSIFLEKLIESPNLISSYGENGYKRVIKEFSTEKYTSLIKKQYEMML</sequence>
<protein>
    <submittedName>
        <fullName evidence="4">Glycosyltransferase family 4 protein</fullName>
    </submittedName>
</protein>
<dbReference type="Pfam" id="PF13439">
    <property type="entry name" value="Glyco_transf_4"/>
    <property type="match status" value="1"/>
</dbReference>
<dbReference type="InterPro" id="IPR028098">
    <property type="entry name" value="Glyco_trans_4-like_N"/>
</dbReference>
<proteinExistence type="predicted"/>
<dbReference type="PANTHER" id="PTHR12526">
    <property type="entry name" value="GLYCOSYLTRANSFERASE"/>
    <property type="match status" value="1"/>
</dbReference>
<dbReference type="InterPro" id="IPR001296">
    <property type="entry name" value="Glyco_trans_1"/>
</dbReference>
<dbReference type="PANTHER" id="PTHR12526:SF627">
    <property type="entry name" value="D-RHAMNOSYLTRANSFERASE WBPZ"/>
    <property type="match status" value="1"/>
</dbReference>
<dbReference type="Gene3D" id="3.40.50.2000">
    <property type="entry name" value="Glycogen Phosphorylase B"/>
    <property type="match status" value="2"/>
</dbReference>
<evidence type="ECO:0000256" key="1">
    <source>
        <dbReference type="SAM" id="Phobius"/>
    </source>
</evidence>
<keyword evidence="1" id="KW-1133">Transmembrane helix</keyword>
<keyword evidence="1" id="KW-0472">Membrane</keyword>
<evidence type="ECO:0000313" key="4">
    <source>
        <dbReference type="EMBL" id="UPQ80531.1"/>
    </source>
</evidence>
<dbReference type="RefSeq" id="WP_248436425.1">
    <property type="nucleotide sequence ID" value="NZ_CP096205.1"/>
</dbReference>
<reference evidence="4" key="1">
    <citation type="submission" date="2022-04" db="EMBL/GenBank/DDBJ databases">
        <title>Consumption of N2O by Flavobacterium azooxidireducens sp. nov. isolated from Decomposing Leaf Litter of Phragmites australis (Cav.).</title>
        <authorList>
            <person name="Behrendt U."/>
            <person name="Spanner T."/>
            <person name="Augustin J."/>
            <person name="Horn M.A."/>
            <person name="Kolb S."/>
            <person name="Ulrich A."/>
        </authorList>
    </citation>
    <scope>NUCLEOTIDE SEQUENCE</scope>
    <source>
        <strain evidence="4">IGB 4-14</strain>
    </source>
</reference>
<feature type="domain" description="Glycosyltransferase subfamily 4-like N-terminal" evidence="3">
    <location>
        <begin position="19"/>
        <end position="176"/>
    </location>
</feature>
<dbReference type="EMBL" id="CP096205">
    <property type="protein sequence ID" value="UPQ80531.1"/>
    <property type="molecule type" value="Genomic_DNA"/>
</dbReference>
<gene>
    <name evidence="4" type="ORF">M0M57_06740</name>
</gene>
<organism evidence="4 5">
    <name type="scientific">Flavobacterium azooxidireducens</name>
    <dbReference type="NCBI Taxonomy" id="1871076"/>
    <lineage>
        <taxon>Bacteria</taxon>
        <taxon>Pseudomonadati</taxon>
        <taxon>Bacteroidota</taxon>
        <taxon>Flavobacteriia</taxon>
        <taxon>Flavobacteriales</taxon>
        <taxon>Flavobacteriaceae</taxon>
        <taxon>Flavobacterium</taxon>
    </lineage>
</organism>
<keyword evidence="1" id="KW-0812">Transmembrane</keyword>
<feature type="transmembrane region" description="Helical" evidence="1">
    <location>
        <begin position="95"/>
        <end position="115"/>
    </location>
</feature>
<accession>A0ABY4KJQ6</accession>
<keyword evidence="5" id="KW-1185">Reference proteome</keyword>
<feature type="domain" description="Glycosyl transferase family 1" evidence="2">
    <location>
        <begin position="200"/>
        <end position="364"/>
    </location>
</feature>
<name>A0ABY4KJQ6_9FLAO</name>
<evidence type="ECO:0000259" key="3">
    <source>
        <dbReference type="Pfam" id="PF13439"/>
    </source>
</evidence>